<accession>A0A512BB03</accession>
<dbReference type="PANTHER" id="PTHR30069:SF46">
    <property type="entry name" value="OAR PROTEIN"/>
    <property type="match status" value="1"/>
</dbReference>
<evidence type="ECO:0000313" key="8">
    <source>
        <dbReference type="EMBL" id="GEO09156.1"/>
    </source>
</evidence>
<dbReference type="OrthoDB" id="9768147at2"/>
<evidence type="ECO:0000256" key="3">
    <source>
        <dbReference type="ARBA" id="ARBA00022452"/>
    </source>
</evidence>
<evidence type="ECO:0000256" key="2">
    <source>
        <dbReference type="ARBA" id="ARBA00022448"/>
    </source>
</evidence>
<keyword evidence="2" id="KW-0813">Transport</keyword>
<dbReference type="SUPFAM" id="SSF49464">
    <property type="entry name" value="Carboxypeptidase regulatory domain-like"/>
    <property type="match status" value="1"/>
</dbReference>
<dbReference type="InterPro" id="IPR039426">
    <property type="entry name" value="TonB-dep_rcpt-like"/>
</dbReference>
<feature type="domain" description="TonB-dependent transporter Oar-like beta-barrel" evidence="7">
    <location>
        <begin position="318"/>
        <end position="989"/>
    </location>
</feature>
<keyword evidence="9" id="KW-1185">Reference proteome</keyword>
<dbReference type="GO" id="GO:0009279">
    <property type="term" value="C:cell outer membrane"/>
    <property type="evidence" value="ECO:0007669"/>
    <property type="project" value="UniProtKB-SubCell"/>
</dbReference>
<dbReference type="GO" id="GO:0044718">
    <property type="term" value="P:siderophore transmembrane transport"/>
    <property type="evidence" value="ECO:0007669"/>
    <property type="project" value="TreeGrafter"/>
</dbReference>
<evidence type="ECO:0000259" key="7">
    <source>
        <dbReference type="Pfam" id="PF25183"/>
    </source>
</evidence>
<evidence type="ECO:0000256" key="6">
    <source>
        <dbReference type="ARBA" id="ARBA00023237"/>
    </source>
</evidence>
<dbReference type="InterPro" id="IPR057601">
    <property type="entry name" value="Oar-like_b-barrel"/>
</dbReference>
<keyword evidence="3" id="KW-1134">Transmembrane beta strand</keyword>
<gene>
    <name evidence="8" type="ORF">SAE01_16520</name>
</gene>
<evidence type="ECO:0000256" key="1">
    <source>
        <dbReference type="ARBA" id="ARBA00004571"/>
    </source>
</evidence>
<dbReference type="InterPro" id="IPR037066">
    <property type="entry name" value="Plug_dom_sf"/>
</dbReference>
<dbReference type="Gene3D" id="2.40.170.20">
    <property type="entry name" value="TonB-dependent receptor, beta-barrel domain"/>
    <property type="match status" value="1"/>
</dbReference>
<dbReference type="RefSeq" id="WP_147203284.1">
    <property type="nucleotide sequence ID" value="NZ_BJYT01000005.1"/>
</dbReference>
<dbReference type="Pfam" id="PF25183">
    <property type="entry name" value="OMP_b-brl_4"/>
    <property type="match status" value="2"/>
</dbReference>
<evidence type="ECO:0000256" key="5">
    <source>
        <dbReference type="ARBA" id="ARBA00023136"/>
    </source>
</evidence>
<protein>
    <submittedName>
        <fullName evidence="8">Cell envelope biogenesis protein OmpA</fullName>
    </submittedName>
</protein>
<dbReference type="Gene3D" id="2.170.130.10">
    <property type="entry name" value="TonB-dependent receptor, plug domain"/>
    <property type="match status" value="1"/>
</dbReference>
<feature type="domain" description="TonB-dependent transporter Oar-like beta-barrel" evidence="7">
    <location>
        <begin position="234"/>
        <end position="301"/>
    </location>
</feature>
<dbReference type="InterPro" id="IPR036942">
    <property type="entry name" value="Beta-barrel_TonB_sf"/>
</dbReference>
<dbReference type="SUPFAM" id="SSF56935">
    <property type="entry name" value="Porins"/>
    <property type="match status" value="1"/>
</dbReference>
<keyword evidence="4" id="KW-0812">Transmembrane</keyword>
<dbReference type="Gene3D" id="2.60.40.1120">
    <property type="entry name" value="Carboxypeptidase-like, regulatory domain"/>
    <property type="match status" value="1"/>
</dbReference>
<organism evidence="8 9">
    <name type="scientific">Segetibacter aerophilus</name>
    <dbReference type="NCBI Taxonomy" id="670293"/>
    <lineage>
        <taxon>Bacteria</taxon>
        <taxon>Pseudomonadati</taxon>
        <taxon>Bacteroidota</taxon>
        <taxon>Chitinophagia</taxon>
        <taxon>Chitinophagales</taxon>
        <taxon>Chitinophagaceae</taxon>
        <taxon>Segetibacter</taxon>
    </lineage>
</organism>
<dbReference type="AlphaFoldDB" id="A0A512BB03"/>
<dbReference type="PANTHER" id="PTHR30069">
    <property type="entry name" value="TONB-DEPENDENT OUTER MEMBRANE RECEPTOR"/>
    <property type="match status" value="1"/>
</dbReference>
<evidence type="ECO:0000313" key="9">
    <source>
        <dbReference type="Proteomes" id="UP000321513"/>
    </source>
</evidence>
<sequence>MLIKRILPLILVFFAPFLVIGQVTTSNISGTVTSSSGPLAGATITATHLPTGTIFRSSSLSKGVYNLVNMIPGGPYKLDVSFVGYSTFSQDSIYLALGENTRIDVPLANTSSTLAEVVVTGIGGGTRRKTGAATSISRAQINALPTLSRSLQDYTRLTPQANGNSFGGASNRYNNITIDGAVNNDVFGLSGSGTPGGQASTTPISLDAIQEIQVVLAPYDITYGNFTGGGVNAVTRSGTNKVDGSVYYFLRNQNTIGKDPITREKATSFSDKQYGARFGGPIIKNKLFFFVNAELARRTAPTLFNAGENQSLLTTEEAKTLAAYMQTKYGYDAGSYDTYNAQTQSNKYFARIDWNINEKNRLTIRHNYIKAYDDNISRSATLFRFGNNTYRFNNSQNITVVELRTRFSNTYSNDLILTSQRIRDFRSTYGSLFPQVEISKGSGTIQLGSERSSTANELDQDIYELTDNFKIFKGKNTFTIGTHNEFFKFRNLFINNLYGRWNFNSLNDFYNNNPRQVQVTYSNIPGETKPSAAFSAAQLGFYAQDEIQVNPQFRITAGLRLDVPVFGDKPGYNPIVDTTFKGKYNTSNIPNGQLLWSPRVGFNYDVTGQKSLIIRGGAGIFSGRVPFVWISNQFSNSGLLLNTINVSDNTATPANEVNNGNGFQPDPLKQSTLGTAGKTFEADVIDQKFKLPQVARFNLATDIKLPGGVMATFEGIYSKTLNNILYQDVNLTAPVGVVDPVYNNGADKRIAYSTSTNGRRLNPNITNAILITNTNQGYTYNLTAQFSKTWKNAFVQVAYNHNDSKDVNSGASSTALSNWEFVQVVGNPNAPQLSKSSYALTHRITGVMSFNLNYTKFMRTSLAFFYSANSGQRFTYVVNGDLNSDGRFGNDLIYIPRNTSEINFVDFLNTNNTVRYTAAQQAAAFESFVRNDKYLNSRRGDYAERNGSSTPWEHVVDMRFAQDFFVTKGENKHTLQLTFDVFNLTNLLNKDWGRQYFVGNQAYNVLTAVNRTTGANIGKGYNFSIGQDPWNMNFSSRFQGQIGLRYSFN</sequence>
<keyword evidence="6" id="KW-0998">Cell outer membrane</keyword>
<evidence type="ECO:0000256" key="4">
    <source>
        <dbReference type="ARBA" id="ARBA00022692"/>
    </source>
</evidence>
<comment type="subcellular location">
    <subcellularLocation>
        <location evidence="1">Cell outer membrane</location>
        <topology evidence="1">Multi-pass membrane protein</topology>
    </subcellularLocation>
</comment>
<reference evidence="8 9" key="1">
    <citation type="submission" date="2019-07" db="EMBL/GenBank/DDBJ databases">
        <title>Whole genome shotgun sequence of Segetibacter aerophilus NBRC 106135.</title>
        <authorList>
            <person name="Hosoyama A."/>
            <person name="Uohara A."/>
            <person name="Ohji S."/>
            <person name="Ichikawa N."/>
        </authorList>
    </citation>
    <scope>NUCLEOTIDE SEQUENCE [LARGE SCALE GENOMIC DNA]</scope>
    <source>
        <strain evidence="8 9">NBRC 106135</strain>
    </source>
</reference>
<dbReference type="Proteomes" id="UP000321513">
    <property type="component" value="Unassembled WGS sequence"/>
</dbReference>
<dbReference type="InterPro" id="IPR008969">
    <property type="entry name" value="CarboxyPept-like_regulatory"/>
</dbReference>
<dbReference type="EMBL" id="BJYT01000005">
    <property type="protein sequence ID" value="GEO09156.1"/>
    <property type="molecule type" value="Genomic_DNA"/>
</dbReference>
<name>A0A512BB03_9BACT</name>
<dbReference type="GO" id="GO:0015344">
    <property type="term" value="F:siderophore uptake transmembrane transporter activity"/>
    <property type="evidence" value="ECO:0007669"/>
    <property type="project" value="TreeGrafter"/>
</dbReference>
<proteinExistence type="predicted"/>
<comment type="caution">
    <text evidence="8">The sequence shown here is derived from an EMBL/GenBank/DDBJ whole genome shotgun (WGS) entry which is preliminary data.</text>
</comment>
<dbReference type="Pfam" id="PF13620">
    <property type="entry name" value="CarboxypepD_reg"/>
    <property type="match status" value="1"/>
</dbReference>
<keyword evidence="5" id="KW-0472">Membrane</keyword>